<sequence>MNTIIQDIALVVIPTAITWFLARRKNNADVKTTEIENEVKAAEFYKLLLDDAMKRLEVAINTINSQDKRIQILLVEVENLTEELKKYKQLNGKISERNQIVTNGNKVIEK</sequence>
<evidence type="ECO:0000256" key="1">
    <source>
        <dbReference type="SAM" id="Coils"/>
    </source>
</evidence>
<evidence type="ECO:0000313" key="2">
    <source>
        <dbReference type="EMBL" id="KAA5533899.1"/>
    </source>
</evidence>
<proteinExistence type="predicted"/>
<comment type="caution">
    <text evidence="2">The sequence shown here is derived from an EMBL/GenBank/DDBJ whole genome shotgun (WGS) entry which is preliminary data.</text>
</comment>
<dbReference type="AlphaFoldDB" id="A0A5M6CL80"/>
<protein>
    <submittedName>
        <fullName evidence="2">Uncharacterized protein</fullName>
    </submittedName>
</protein>
<organism evidence="2 3">
    <name type="scientific">Paenimyroides baculatum</name>
    <dbReference type="NCBI Taxonomy" id="2608000"/>
    <lineage>
        <taxon>Bacteria</taxon>
        <taxon>Pseudomonadati</taxon>
        <taxon>Bacteroidota</taxon>
        <taxon>Flavobacteriia</taxon>
        <taxon>Flavobacteriales</taxon>
        <taxon>Flavobacteriaceae</taxon>
        <taxon>Paenimyroides</taxon>
    </lineage>
</organism>
<dbReference type="RefSeq" id="WP_150013260.1">
    <property type="nucleotide sequence ID" value="NZ_VWSG01000008.1"/>
</dbReference>
<gene>
    <name evidence="2" type="ORF">F0460_11230</name>
</gene>
<keyword evidence="3" id="KW-1185">Reference proteome</keyword>
<accession>A0A5M6CL80</accession>
<name>A0A5M6CL80_9FLAO</name>
<keyword evidence="1" id="KW-0175">Coiled coil</keyword>
<reference evidence="2 3" key="1">
    <citation type="submission" date="2019-09" db="EMBL/GenBank/DDBJ databases">
        <title>Genome sequence and assembly of Flavobacterium sp.</title>
        <authorList>
            <person name="Chhetri G."/>
        </authorList>
    </citation>
    <scope>NUCLEOTIDE SEQUENCE [LARGE SCALE GENOMIC DNA]</scope>
    <source>
        <strain evidence="2 3">SNL9</strain>
    </source>
</reference>
<dbReference type="Proteomes" id="UP000325141">
    <property type="component" value="Unassembled WGS sequence"/>
</dbReference>
<evidence type="ECO:0000313" key="3">
    <source>
        <dbReference type="Proteomes" id="UP000325141"/>
    </source>
</evidence>
<feature type="coiled-coil region" evidence="1">
    <location>
        <begin position="63"/>
        <end position="97"/>
    </location>
</feature>
<dbReference type="EMBL" id="VWSG01000008">
    <property type="protein sequence ID" value="KAA5533899.1"/>
    <property type="molecule type" value="Genomic_DNA"/>
</dbReference>